<feature type="region of interest" description="Disordered" evidence="1">
    <location>
        <begin position="1"/>
        <end position="35"/>
    </location>
</feature>
<gene>
    <name evidence="2" type="ORF">LCGC14_0695340</name>
</gene>
<evidence type="ECO:0000256" key="1">
    <source>
        <dbReference type="SAM" id="MobiDB-lite"/>
    </source>
</evidence>
<sequence>MADPPDLILDAIRGKRPLPPTAPPPAAPTTAPPDFDPFADFIAGIRRDAQGSIVADPDRRLVTPIGDLTSQRRPIEEEELTPFMRRIMAQRVAAGLPAFPVFPGQPGGPPAVSVLDALGRFQRTGAGAIFAGAERLGVPGLSRFEESRLAARAEGAGPLEALRLAEERTDFPSARVTAVPFGGIPLPGGRRLEQVDLGVKGAAELLADPTLVLPGVGFGGIAARGGRALLRGATRGPKIDFAGLLTAPAREAAQEAPEASARTIPEVVVPAIPEPTGPATTVVTPPARIADQLALGAPAERLALPEPSTPTSAAARAQVAPPVSAQGAIPLPGPIGRQSLPQPSVPTAPATPSGLMTPGDAEETVRWFGALLADPDTARVMELTKELRAHALGRRFAAFQTRAKQLVDEGMAAEDALKQARQELQGELPRIQTGVESVITEEVRNALFSRVYTVLANDVPEQLSTVTALTNALLGKPIPRTPGIAGGSAFSRLSRVFPPEIVAALGKKQSLDELLLSKFPAPEGVVGVDISSSVPFGQARLGEEAIPLRQLPPDLRSVTQRDLELLDFRASLAGRARGVTQPADIAPSGALDAPQQARLLDEPFVERQLPLDPRTRVERQLDLETFKTSLADPPTTAAGGRPPPLDPVDEVVIGQLRQQPPEFMERLIAGARVAGVQGVDAANLIRSNLASFDLSYLRQQALLIPANPVPFGQSFYDSVRALWSAKYAEDLMQSIFNDPLFAIYDRIGADFLRPLTGKVAGQWEAAEDFMILSRVTGETRPRPFQWVAEQLPWIRISARAHVIGTNSMNWRIWKGYAKELMKMNEDIASGVIMLTPGEALSIEKSLKSSASMLADMSGRGPLGPLKAMSPALNGFFFSLRLNIGRLIAPRHLFSADRFTRRKAWKNFAAAIGTYGSFILAGQQMGLWDVERDPRSADFMKIILAGRTRVDIWGGMQQFVVLYGRLLSVLGTGELTPQLKSTETGQLSETDPVELVGRIARTKASPALSNALEGWVGADFKGSEIDRTDWQRWIARNTPIAGQDIYEVYNAHGLTGLPVGATGLFGAGVVSYDLPRWPELDEYYTFSEGRSQQHANTLRRRFRENPDNEAKLFLRGQITTLSTDAARRRVLELMREFNVDPADIPGFANVFGAVRQ</sequence>
<comment type="caution">
    <text evidence="2">The sequence shown here is derived from an EMBL/GenBank/DDBJ whole genome shotgun (WGS) entry which is preliminary data.</text>
</comment>
<name>A0A0F9TS47_9ZZZZ</name>
<feature type="region of interest" description="Disordered" evidence="1">
    <location>
        <begin position="626"/>
        <end position="646"/>
    </location>
</feature>
<evidence type="ECO:0000313" key="2">
    <source>
        <dbReference type="EMBL" id="KKN44223.1"/>
    </source>
</evidence>
<organism evidence="2">
    <name type="scientific">marine sediment metagenome</name>
    <dbReference type="NCBI Taxonomy" id="412755"/>
    <lineage>
        <taxon>unclassified sequences</taxon>
        <taxon>metagenomes</taxon>
        <taxon>ecological metagenomes</taxon>
    </lineage>
</organism>
<dbReference type="AlphaFoldDB" id="A0A0F9TS47"/>
<reference evidence="2" key="1">
    <citation type="journal article" date="2015" name="Nature">
        <title>Complex archaea that bridge the gap between prokaryotes and eukaryotes.</title>
        <authorList>
            <person name="Spang A."/>
            <person name="Saw J.H."/>
            <person name="Jorgensen S.L."/>
            <person name="Zaremba-Niedzwiedzka K."/>
            <person name="Martijn J."/>
            <person name="Lind A.E."/>
            <person name="van Eijk R."/>
            <person name="Schleper C."/>
            <person name="Guy L."/>
            <person name="Ettema T.J."/>
        </authorList>
    </citation>
    <scope>NUCLEOTIDE SEQUENCE</scope>
</reference>
<dbReference type="EMBL" id="LAZR01001462">
    <property type="protein sequence ID" value="KKN44223.1"/>
    <property type="molecule type" value="Genomic_DNA"/>
</dbReference>
<accession>A0A0F9TS47</accession>
<feature type="compositionally biased region" description="Pro residues" evidence="1">
    <location>
        <begin position="17"/>
        <end position="35"/>
    </location>
</feature>
<proteinExistence type="predicted"/>
<protein>
    <submittedName>
        <fullName evidence="2">Uncharacterized protein</fullName>
    </submittedName>
</protein>
<feature type="region of interest" description="Disordered" evidence="1">
    <location>
        <begin position="332"/>
        <end position="356"/>
    </location>
</feature>